<sequence>MAVNLNKLVDKAYEDKSLSELLDAPPSALEGLTPKHDELLAELGIKSVADLAKWKYAERASAIAALAPFQA</sequence>
<dbReference type="EMBL" id="FNJB01000013">
    <property type="protein sequence ID" value="SDP75061.1"/>
    <property type="molecule type" value="Genomic_DNA"/>
</dbReference>
<dbReference type="AlphaFoldDB" id="A0A1H0V9J5"/>
<proteinExistence type="predicted"/>
<dbReference type="STRING" id="504798.SAMN05421871_101867"/>
<reference evidence="2" key="1">
    <citation type="submission" date="2016-10" db="EMBL/GenBank/DDBJ databases">
        <authorList>
            <person name="Varghese N."/>
            <person name="Submissions S."/>
        </authorList>
    </citation>
    <scope>NUCLEOTIDE SEQUENCE [LARGE SCALE GENOMIC DNA]</scope>
    <source>
        <strain evidence="2">IBRC-M 10655</strain>
    </source>
</reference>
<dbReference type="Gene3D" id="1.10.150.20">
    <property type="entry name" value="5' to 3' exonuclease, C-terminal subdomain"/>
    <property type="match status" value="1"/>
</dbReference>
<dbReference type="OrthoDB" id="332209at2"/>
<keyword evidence="2" id="KW-1185">Reference proteome</keyword>
<dbReference type="Proteomes" id="UP000199651">
    <property type="component" value="Unassembled WGS sequence"/>
</dbReference>
<accession>A0A1H0V9J5</accession>
<evidence type="ECO:0000313" key="1">
    <source>
        <dbReference type="EMBL" id="SDP75061.1"/>
    </source>
</evidence>
<evidence type="ECO:0000313" key="2">
    <source>
        <dbReference type="Proteomes" id="UP000199651"/>
    </source>
</evidence>
<dbReference type="RefSeq" id="WP_091382932.1">
    <property type="nucleotide sequence ID" value="NZ_FNDV01000001.1"/>
</dbReference>
<gene>
    <name evidence="1" type="ORF">SAMN05192558_113113</name>
</gene>
<name>A0A1H0V9J5_9PSEU</name>
<organism evidence="1 2">
    <name type="scientific">Actinokineospora alba</name>
    <dbReference type="NCBI Taxonomy" id="504798"/>
    <lineage>
        <taxon>Bacteria</taxon>
        <taxon>Bacillati</taxon>
        <taxon>Actinomycetota</taxon>
        <taxon>Actinomycetes</taxon>
        <taxon>Pseudonocardiales</taxon>
        <taxon>Pseudonocardiaceae</taxon>
        <taxon>Actinokineospora</taxon>
    </lineage>
</organism>
<protein>
    <submittedName>
        <fullName evidence="1">Uncharacterized protein</fullName>
    </submittedName>
</protein>